<dbReference type="PANTHER" id="PTHR12601:SF45">
    <property type="entry name" value="PROTEIN REDUCED CHLOROPLAST COVERAGE 3"/>
    <property type="match status" value="1"/>
</dbReference>
<feature type="domain" description="Clu" evidence="2">
    <location>
        <begin position="252"/>
        <end position="528"/>
    </location>
</feature>
<dbReference type="Proteomes" id="UP000030687">
    <property type="component" value="Unassembled WGS sequence"/>
</dbReference>
<accession>V4UMP0</accession>
<feature type="region of interest" description="Disordered" evidence="1">
    <location>
        <begin position="672"/>
        <end position="717"/>
    </location>
</feature>
<gene>
    <name evidence="3" type="ORF">CICLE_v10024894mg</name>
</gene>
<sequence length="837" mass="92702">MESFSIIIIRLHEVTTDVFYHIVKRDYTEESQAAAHVRRLLDIVACTTRFAKSRNSRLPPSSESCAKKNGSRPHQPSPNSAALSDGAATAAADNRSGPRATSSPVSSAVSPSLDMAAIHPTPKLSEFYDFFSFSHLTPPVLNLRKCERKEGDKCDGDYFEIQIKICNGKLIQVVASVKGFYTLGKQFFQSNSLVDLLQNLSRAFANAYESLMKAFVEHNKFGNLPYGFRANTWLVPPSVAESPSNFPCLPAEDENWGGNGGGQGRDGEHDLRPWATEFAILARLPCKTEEERVVRDRKAFLLHNQFVDVSIFKAVGAIRRLIGSNLHTQDTINVQKGAILHEDRVGDLSITVKRDTVDASLMSEVTIKGNQSSGMSAAEVAQKNLLKGVTADESVVVHDTSSLGTVIVRHCGYTAVVKVVGDVKEKFGTQDIEIEDQPDGGANSLNINSLRLVLQKSFSAESARGDQSTLCNLDNSEAFRSLVRRVFKQSLAKLELEPTASERSIRWELGSCWVQHLQKHETPTDTKSTRSGDDIKTEHAVKGLGKQFKFLKKRENIPNLVGNGRQQSNGELNCEMELKTLISEESFLRLKETGTGLHSKVSESQICFAFQLVPCGPRSPLYYRNNYSYIMKHGFPKYHSSIMERNLLGPSRIMNPHAPEFVPMRGWQINPGYADSNVSNGSNSSNDTSEADDEKLDKMSSIQGEDNTSRKSSTEAEKSELARQILLSFIVKSVQHNMDAPSQSSGYEKKIGYSENSSDAIANDSAIIKILYGNEKGKTNLASQSDDQEQQKPKDENQKSGDGEGFIVVRKRRRNRQQITNGVTEMYNHQSICASVR</sequence>
<feature type="compositionally biased region" description="Low complexity" evidence="1">
    <location>
        <begin position="81"/>
        <end position="92"/>
    </location>
</feature>
<dbReference type="InterPro" id="IPR025697">
    <property type="entry name" value="CLU_dom"/>
</dbReference>
<feature type="compositionally biased region" description="Basic and acidic residues" evidence="1">
    <location>
        <begin position="789"/>
        <end position="802"/>
    </location>
</feature>
<dbReference type="InterPro" id="IPR023231">
    <property type="entry name" value="GSKIP_dom_sf"/>
</dbReference>
<feature type="compositionally biased region" description="Basic and acidic residues" evidence="1">
    <location>
        <begin position="707"/>
        <end position="717"/>
    </location>
</feature>
<keyword evidence="4" id="KW-1185">Reference proteome</keyword>
<dbReference type="eggNOG" id="KOG1839">
    <property type="taxonomic scope" value="Eukaryota"/>
</dbReference>
<dbReference type="Gramene" id="ESR40669">
    <property type="protein sequence ID" value="ESR40669"/>
    <property type="gene ID" value="CICLE_v10024894mg"/>
</dbReference>
<feature type="region of interest" description="Disordered" evidence="1">
    <location>
        <begin position="779"/>
        <end position="807"/>
    </location>
</feature>
<dbReference type="InterPro" id="IPR027523">
    <property type="entry name" value="CLU_prot"/>
</dbReference>
<dbReference type="AlphaFoldDB" id="V4UMP0"/>
<dbReference type="EMBL" id="KI536925">
    <property type="protein sequence ID" value="ESR40669.1"/>
    <property type="molecule type" value="Genomic_DNA"/>
</dbReference>
<feature type="region of interest" description="Disordered" evidence="1">
    <location>
        <begin position="54"/>
        <end position="108"/>
    </location>
</feature>
<dbReference type="InParanoid" id="V4UMP0"/>
<evidence type="ECO:0000313" key="4">
    <source>
        <dbReference type="Proteomes" id="UP000030687"/>
    </source>
</evidence>
<dbReference type="GO" id="GO:0005737">
    <property type="term" value="C:cytoplasm"/>
    <property type="evidence" value="ECO:0007669"/>
    <property type="project" value="TreeGrafter"/>
</dbReference>
<protein>
    <recommendedName>
        <fullName evidence="2">Clu domain-containing protein</fullName>
    </recommendedName>
</protein>
<dbReference type="SUPFAM" id="SSF103107">
    <property type="entry name" value="Hypothetical protein c14orf129, hspc210"/>
    <property type="match status" value="1"/>
</dbReference>
<organism evidence="3 4">
    <name type="scientific">Citrus clementina</name>
    <name type="common">Clementine</name>
    <name type="synonym">Citrus deliciosa x Citrus sinensis</name>
    <dbReference type="NCBI Taxonomy" id="85681"/>
    <lineage>
        <taxon>Eukaryota</taxon>
        <taxon>Viridiplantae</taxon>
        <taxon>Streptophyta</taxon>
        <taxon>Embryophyta</taxon>
        <taxon>Tracheophyta</taxon>
        <taxon>Spermatophyta</taxon>
        <taxon>Magnoliopsida</taxon>
        <taxon>eudicotyledons</taxon>
        <taxon>Gunneridae</taxon>
        <taxon>Pentapetalae</taxon>
        <taxon>rosids</taxon>
        <taxon>malvids</taxon>
        <taxon>Sapindales</taxon>
        <taxon>Rutaceae</taxon>
        <taxon>Aurantioideae</taxon>
        <taxon>Citrus</taxon>
    </lineage>
</organism>
<evidence type="ECO:0000259" key="2">
    <source>
        <dbReference type="PROSITE" id="PS51823"/>
    </source>
</evidence>
<name>V4UMP0_CITCL</name>
<proteinExistence type="predicted"/>
<dbReference type="PROSITE" id="PS51823">
    <property type="entry name" value="CLU"/>
    <property type="match status" value="1"/>
</dbReference>
<evidence type="ECO:0000256" key="1">
    <source>
        <dbReference type="SAM" id="MobiDB-lite"/>
    </source>
</evidence>
<dbReference type="PANTHER" id="PTHR12601">
    <property type="entry name" value="EUKARYOTIC TRANSLATION INITIATION FACTOR 3 SUBUNIT EIF-3"/>
    <property type="match status" value="1"/>
</dbReference>
<dbReference type="KEGG" id="cic:CICLE_v10024894mg"/>
<reference evidence="3 4" key="1">
    <citation type="submission" date="2013-10" db="EMBL/GenBank/DDBJ databases">
        <authorList>
            <consortium name="International Citrus Genome Consortium"/>
            <person name="Jenkins J."/>
            <person name="Schmutz J."/>
            <person name="Prochnik S."/>
            <person name="Rokhsar D."/>
            <person name="Gmitter F."/>
            <person name="Ollitrault P."/>
            <person name="Machado M."/>
            <person name="Talon M."/>
            <person name="Wincker P."/>
            <person name="Jaillon O."/>
            <person name="Morgante M."/>
        </authorList>
    </citation>
    <scope>NUCLEOTIDE SEQUENCE</scope>
    <source>
        <strain evidence="4">cv. Clemenules</strain>
    </source>
</reference>
<evidence type="ECO:0000313" key="3">
    <source>
        <dbReference type="EMBL" id="ESR40669.1"/>
    </source>
</evidence>
<feature type="compositionally biased region" description="Low complexity" evidence="1">
    <location>
        <begin position="676"/>
        <end position="688"/>
    </location>
</feature>